<name>A0AAW9R904_9GAMM</name>
<dbReference type="PANTHER" id="PTHR47260">
    <property type="entry name" value="UPF0644 PROTEIN PB2B4.06"/>
    <property type="match status" value="1"/>
</dbReference>
<sequence>MPAASALQDLAHPDNICYGCGRAHPSGLRIKSRWDPDGVHVIAHHLPRPEFAGWTNRVYGGLLAMLVDCHCNWTAMAHHYRAEGREPGSLPPIHCVTAHLGLDYLKPTPMGQELMLRARVEGETGRKTRVLCEVIAAGEVTARGDSVFVRVDPARFMENTASGA</sequence>
<dbReference type="PANTHER" id="PTHR47260:SF6">
    <property type="entry name" value="THIOESTERASE DOMAIN-CONTAINING PROTEIN"/>
    <property type="match status" value="1"/>
</dbReference>
<dbReference type="InterPro" id="IPR052061">
    <property type="entry name" value="PTE-AB_protein"/>
</dbReference>
<accession>A0AAW9R904</accession>
<dbReference type="GO" id="GO:0016790">
    <property type="term" value="F:thiolester hydrolase activity"/>
    <property type="evidence" value="ECO:0007669"/>
    <property type="project" value="UniProtKB-ARBA"/>
</dbReference>
<dbReference type="EMBL" id="JBBDHC010000022">
    <property type="protein sequence ID" value="MEJ1250544.1"/>
    <property type="molecule type" value="Genomic_DNA"/>
</dbReference>
<proteinExistence type="predicted"/>
<reference evidence="2 3" key="1">
    <citation type="journal article" date="2016" name="Antonie Van Leeuwenhoek">
        <title>Denitratimonas tolerans gen. nov., sp. nov., a denitrifying bacterium isolated from a bioreactor for tannery wastewater treatment.</title>
        <authorList>
            <person name="Han S.I."/>
            <person name="Kim J.O."/>
            <person name="Lee Y.R."/>
            <person name="Ekpeghere K.I."/>
            <person name="Koh S.C."/>
            <person name="Whang K.S."/>
        </authorList>
    </citation>
    <scope>NUCLEOTIDE SEQUENCE [LARGE SCALE GENOMIC DNA]</scope>
    <source>
        <strain evidence="2 3">KACC 17565</strain>
    </source>
</reference>
<dbReference type="Pfam" id="PF03061">
    <property type="entry name" value="4HBT"/>
    <property type="match status" value="1"/>
</dbReference>
<dbReference type="AlphaFoldDB" id="A0AAW9R904"/>
<dbReference type="Proteomes" id="UP001364472">
    <property type="component" value="Unassembled WGS sequence"/>
</dbReference>
<evidence type="ECO:0000259" key="1">
    <source>
        <dbReference type="Pfam" id="PF03061"/>
    </source>
</evidence>
<evidence type="ECO:0000313" key="3">
    <source>
        <dbReference type="Proteomes" id="UP001364472"/>
    </source>
</evidence>
<dbReference type="Gene3D" id="3.10.129.10">
    <property type="entry name" value="Hotdog Thioesterase"/>
    <property type="match status" value="1"/>
</dbReference>
<comment type="caution">
    <text evidence="2">The sequence shown here is derived from an EMBL/GenBank/DDBJ whole genome shotgun (WGS) entry which is preliminary data.</text>
</comment>
<dbReference type="InterPro" id="IPR006683">
    <property type="entry name" value="Thioestr_dom"/>
</dbReference>
<dbReference type="InterPro" id="IPR029069">
    <property type="entry name" value="HotDog_dom_sf"/>
</dbReference>
<evidence type="ECO:0000313" key="2">
    <source>
        <dbReference type="EMBL" id="MEJ1250544.1"/>
    </source>
</evidence>
<keyword evidence="3" id="KW-1185">Reference proteome</keyword>
<organism evidence="2 3">
    <name type="scientific">Denitratimonas tolerans</name>
    <dbReference type="NCBI Taxonomy" id="1338420"/>
    <lineage>
        <taxon>Bacteria</taxon>
        <taxon>Pseudomonadati</taxon>
        <taxon>Pseudomonadota</taxon>
        <taxon>Gammaproteobacteria</taxon>
        <taxon>Lysobacterales</taxon>
        <taxon>Lysobacteraceae</taxon>
        <taxon>Denitratimonas</taxon>
    </lineage>
</organism>
<feature type="domain" description="Thioesterase" evidence="1">
    <location>
        <begin position="58"/>
        <end position="139"/>
    </location>
</feature>
<dbReference type="SUPFAM" id="SSF54637">
    <property type="entry name" value="Thioesterase/thiol ester dehydrase-isomerase"/>
    <property type="match status" value="1"/>
</dbReference>
<dbReference type="EC" id="3.1.2.-" evidence="2"/>
<dbReference type="CDD" id="cd03443">
    <property type="entry name" value="PaaI_thioesterase"/>
    <property type="match status" value="1"/>
</dbReference>
<gene>
    <name evidence="2" type="ORF">WB794_12765</name>
</gene>
<keyword evidence="2" id="KW-0378">Hydrolase</keyword>
<protein>
    <submittedName>
        <fullName evidence="2">PaaI family thioesterase</fullName>
        <ecNumber evidence="2">3.1.2.-</ecNumber>
    </submittedName>
</protein>